<comment type="caution">
    <text evidence="1">The sequence shown here is derived from an EMBL/GenBank/DDBJ whole genome shotgun (WGS) entry which is preliminary data.</text>
</comment>
<organism evidence="1 2">
    <name type="scientific">Dermatophagoides farinae</name>
    <name type="common">American house dust mite</name>
    <dbReference type="NCBI Taxonomy" id="6954"/>
    <lineage>
        <taxon>Eukaryota</taxon>
        <taxon>Metazoa</taxon>
        <taxon>Ecdysozoa</taxon>
        <taxon>Arthropoda</taxon>
        <taxon>Chelicerata</taxon>
        <taxon>Arachnida</taxon>
        <taxon>Acari</taxon>
        <taxon>Acariformes</taxon>
        <taxon>Sarcoptiformes</taxon>
        <taxon>Astigmata</taxon>
        <taxon>Psoroptidia</taxon>
        <taxon>Analgoidea</taxon>
        <taxon>Pyroglyphidae</taxon>
        <taxon>Dermatophagoidinae</taxon>
        <taxon>Dermatophagoides</taxon>
    </lineage>
</organism>
<reference evidence="1" key="2">
    <citation type="journal article" date="2022" name="Res Sq">
        <title>Comparative Genomics Reveals Insights into the Divergent Evolution of Astigmatic Mites and Household Pest Adaptations.</title>
        <authorList>
            <person name="Xiong Q."/>
            <person name="Wan A.T.-Y."/>
            <person name="Liu X.-Y."/>
            <person name="Fung C.S.-H."/>
            <person name="Xiao X."/>
            <person name="Malainual N."/>
            <person name="Hou J."/>
            <person name="Wang L."/>
            <person name="Wang M."/>
            <person name="Yang K."/>
            <person name="Cui Y."/>
            <person name="Leung E."/>
            <person name="Nong W."/>
            <person name="Shin S.-K."/>
            <person name="Au S."/>
            <person name="Jeong K.Y."/>
            <person name="Chew F.T."/>
            <person name="Hui J."/>
            <person name="Leung T.F."/>
            <person name="Tungtrongchitr A."/>
            <person name="Zhong N."/>
            <person name="Liu Z."/>
            <person name="Tsui S."/>
        </authorList>
    </citation>
    <scope>NUCLEOTIDE SEQUENCE</scope>
    <source>
        <strain evidence="1">Derf</strain>
        <tissue evidence="1">Whole organism</tissue>
    </source>
</reference>
<gene>
    <name evidence="1" type="ORF">DERF_004254</name>
</gene>
<reference evidence="1" key="1">
    <citation type="submission" date="2013-05" db="EMBL/GenBank/DDBJ databases">
        <authorList>
            <person name="Yim A.K.Y."/>
            <person name="Chan T.F."/>
            <person name="Ji K.M."/>
            <person name="Liu X.Y."/>
            <person name="Zhou J.W."/>
            <person name="Li R.Q."/>
            <person name="Yang K.Y."/>
            <person name="Li J."/>
            <person name="Li M."/>
            <person name="Law P.T.W."/>
            <person name="Wu Y.L."/>
            <person name="Cai Z.L."/>
            <person name="Qin H."/>
            <person name="Bao Y."/>
            <person name="Leung R.K.K."/>
            <person name="Ng P.K.S."/>
            <person name="Zou J."/>
            <person name="Zhong X.J."/>
            <person name="Ran P.X."/>
            <person name="Zhong N.S."/>
            <person name="Liu Z.G."/>
            <person name="Tsui S.K.W."/>
        </authorList>
    </citation>
    <scope>NUCLEOTIDE SEQUENCE</scope>
    <source>
        <strain evidence="1">Derf</strain>
        <tissue evidence="1">Whole organism</tissue>
    </source>
</reference>
<evidence type="ECO:0000313" key="1">
    <source>
        <dbReference type="EMBL" id="KAH9520551.1"/>
    </source>
</evidence>
<protein>
    <submittedName>
        <fullName evidence="1">Uncharacterized protein</fullName>
    </submittedName>
</protein>
<sequence>MKAAANNDFIFKDDDLDWDLDFIILFTSINLMGVANEILSFNLTLKAIPFIDDVDEDDDHDLNIIDIELFMTFTQAIMCNDP</sequence>
<keyword evidence="2" id="KW-1185">Reference proteome</keyword>
<evidence type="ECO:0000313" key="2">
    <source>
        <dbReference type="Proteomes" id="UP000790347"/>
    </source>
</evidence>
<dbReference type="Proteomes" id="UP000790347">
    <property type="component" value="Unassembled WGS sequence"/>
</dbReference>
<dbReference type="EMBL" id="ASGP02000002">
    <property type="protein sequence ID" value="KAH9520551.1"/>
    <property type="molecule type" value="Genomic_DNA"/>
</dbReference>
<proteinExistence type="predicted"/>
<name>A0A922I4L1_DERFA</name>
<accession>A0A922I4L1</accession>
<dbReference type="AlphaFoldDB" id="A0A922I4L1"/>